<comment type="caution">
    <text evidence="5">The sequence shown here is derived from an EMBL/GenBank/DDBJ whole genome shotgun (WGS) entry which is preliminary data.</text>
</comment>
<dbReference type="CDD" id="cd08946">
    <property type="entry name" value="SDR_e"/>
    <property type="match status" value="1"/>
</dbReference>
<name>A0A6B1G8W2_9CHLR</name>
<dbReference type="InterPro" id="IPR001509">
    <property type="entry name" value="Epimerase_deHydtase"/>
</dbReference>
<reference evidence="5" key="1">
    <citation type="submission" date="2019-09" db="EMBL/GenBank/DDBJ databases">
        <title>Characterisation of the sponge microbiome using genome-centric metagenomics.</title>
        <authorList>
            <person name="Engelberts J.P."/>
            <person name="Robbins S.J."/>
            <person name="De Goeij J.M."/>
            <person name="Aranda M."/>
            <person name="Bell S.C."/>
            <person name="Webster N.S."/>
        </authorList>
    </citation>
    <scope>NUCLEOTIDE SEQUENCE</scope>
    <source>
        <strain evidence="5">SB0675_bin_29</strain>
    </source>
</reference>
<dbReference type="Pfam" id="PF01370">
    <property type="entry name" value="Epimerase"/>
    <property type="match status" value="1"/>
</dbReference>
<dbReference type="PANTHER" id="PTHR43103">
    <property type="entry name" value="NUCLEOSIDE-DIPHOSPHATE-SUGAR EPIMERASE"/>
    <property type="match status" value="1"/>
</dbReference>
<dbReference type="GO" id="GO:0004435">
    <property type="term" value="F:phosphatidylinositol-4,5-bisphosphate phospholipase C activity"/>
    <property type="evidence" value="ECO:0007669"/>
    <property type="project" value="InterPro"/>
</dbReference>
<dbReference type="AlphaFoldDB" id="A0A6B1G8W2"/>
<dbReference type="PANTHER" id="PTHR43103:SF5">
    <property type="entry name" value="4-EPIMERASE, PUTATIVE (AFU_ORTHOLOGUE AFUA_7G00360)-RELATED"/>
    <property type="match status" value="1"/>
</dbReference>
<protein>
    <submittedName>
        <fullName evidence="5">NAD(P)-dependent oxidoreductase</fullName>
    </submittedName>
</protein>
<comment type="similarity">
    <text evidence="1">Belongs to the NAD(P)-dependent epimerase/dehydratase family.</text>
</comment>
<evidence type="ECO:0000256" key="3">
    <source>
        <dbReference type="ARBA" id="ARBA00023027"/>
    </source>
</evidence>
<dbReference type="GO" id="GO:0016491">
    <property type="term" value="F:oxidoreductase activity"/>
    <property type="evidence" value="ECO:0007669"/>
    <property type="project" value="UniProtKB-KW"/>
</dbReference>
<evidence type="ECO:0000256" key="1">
    <source>
        <dbReference type="ARBA" id="ARBA00007637"/>
    </source>
</evidence>
<proteinExistence type="inferred from homology"/>
<dbReference type="InterPro" id="IPR001711">
    <property type="entry name" value="PLipase_C_Pinositol-sp_Y"/>
</dbReference>
<accession>A0A6B1G8W2</accession>
<dbReference type="Gene3D" id="3.40.50.720">
    <property type="entry name" value="NAD(P)-binding Rossmann-like Domain"/>
    <property type="match status" value="1"/>
</dbReference>
<sequence length="288" mass="31446">MSKILITGTSGFIGNALAQEMAAASNHQAVCLSRSPTGVPGATSIQGDFSDPDQLRKLDPHTGIEILVHLAAVIGGCSEEDGLRVNVAGTHHLLRYLIERGCRKFVLASSIAAVGMQSVMFRPLQLPMPDEHPCFDRDGYGFSKYMMEEVTRYLSRQNDSLDFINLRLASIAPDDRQLTPAEPGPVPMWGMGRISVMFLSDTVRCLIAAVEAPYKPGVRILNAVGGQACTAVPIPDLMRSWYGDDSDALDFSHYEQPGRERDPVYDISGIREELGFVPQMPILGNNKP</sequence>
<dbReference type="PROSITE" id="PS50008">
    <property type="entry name" value="PIPLC_Y_DOMAIN"/>
    <property type="match status" value="1"/>
</dbReference>
<keyword evidence="2" id="KW-0560">Oxidoreductase</keyword>
<gene>
    <name evidence="5" type="ORF">F4148_18220</name>
</gene>
<evidence type="ECO:0000256" key="2">
    <source>
        <dbReference type="ARBA" id="ARBA00023002"/>
    </source>
</evidence>
<organism evidence="5">
    <name type="scientific">Caldilineaceae bacterium SB0675_bin_29</name>
    <dbReference type="NCBI Taxonomy" id="2605266"/>
    <lineage>
        <taxon>Bacteria</taxon>
        <taxon>Bacillati</taxon>
        <taxon>Chloroflexota</taxon>
        <taxon>Caldilineae</taxon>
        <taxon>Caldilineales</taxon>
        <taxon>Caldilineaceae</taxon>
    </lineage>
</organism>
<evidence type="ECO:0000313" key="5">
    <source>
        <dbReference type="EMBL" id="MYH63595.1"/>
    </source>
</evidence>
<dbReference type="EMBL" id="VYDA01000642">
    <property type="protein sequence ID" value="MYH63595.1"/>
    <property type="molecule type" value="Genomic_DNA"/>
</dbReference>
<dbReference type="GO" id="GO:0035556">
    <property type="term" value="P:intracellular signal transduction"/>
    <property type="evidence" value="ECO:0007669"/>
    <property type="project" value="InterPro"/>
</dbReference>
<dbReference type="GO" id="GO:0006629">
    <property type="term" value="P:lipid metabolic process"/>
    <property type="evidence" value="ECO:0007669"/>
    <property type="project" value="InterPro"/>
</dbReference>
<dbReference type="InterPro" id="IPR036291">
    <property type="entry name" value="NAD(P)-bd_dom_sf"/>
</dbReference>
<dbReference type="SUPFAM" id="SSF51735">
    <property type="entry name" value="NAD(P)-binding Rossmann-fold domains"/>
    <property type="match status" value="1"/>
</dbReference>
<evidence type="ECO:0000259" key="4">
    <source>
        <dbReference type="PROSITE" id="PS50008"/>
    </source>
</evidence>
<keyword evidence="3" id="KW-0520">NAD</keyword>
<feature type="domain" description="PI-PLC Y-box" evidence="4">
    <location>
        <begin position="117"/>
        <end position="239"/>
    </location>
</feature>